<evidence type="ECO:0000256" key="1">
    <source>
        <dbReference type="SAM" id="MobiDB-lite"/>
    </source>
</evidence>
<dbReference type="PANTHER" id="PTHR22684:SF0">
    <property type="entry name" value="RIBOSOME QUALITY CONTROL COMPLEX SUBUNIT TCF25"/>
    <property type="match status" value="1"/>
</dbReference>
<keyword evidence="3" id="KW-1185">Reference proteome</keyword>
<accession>A0A0B1S4Y2</accession>
<dbReference type="Pfam" id="PF04910">
    <property type="entry name" value="Tcf25"/>
    <property type="match status" value="2"/>
</dbReference>
<dbReference type="Proteomes" id="UP000053660">
    <property type="component" value="Unassembled WGS sequence"/>
</dbReference>
<evidence type="ECO:0000313" key="3">
    <source>
        <dbReference type="Proteomes" id="UP000053660"/>
    </source>
</evidence>
<evidence type="ECO:0000313" key="2">
    <source>
        <dbReference type="EMBL" id="KHJ78275.1"/>
    </source>
</evidence>
<feature type="compositionally biased region" description="Polar residues" evidence="1">
    <location>
        <begin position="19"/>
        <end position="35"/>
    </location>
</feature>
<evidence type="ECO:0008006" key="4">
    <source>
        <dbReference type="Google" id="ProtNLM"/>
    </source>
</evidence>
<dbReference type="PANTHER" id="PTHR22684">
    <property type="entry name" value="NULP1-RELATED"/>
    <property type="match status" value="1"/>
</dbReference>
<organism evidence="2 3">
    <name type="scientific">Oesophagostomum dentatum</name>
    <name type="common">Nodular worm</name>
    <dbReference type="NCBI Taxonomy" id="61180"/>
    <lineage>
        <taxon>Eukaryota</taxon>
        <taxon>Metazoa</taxon>
        <taxon>Ecdysozoa</taxon>
        <taxon>Nematoda</taxon>
        <taxon>Chromadorea</taxon>
        <taxon>Rhabditida</taxon>
        <taxon>Rhabditina</taxon>
        <taxon>Rhabditomorpha</taxon>
        <taxon>Strongyloidea</taxon>
        <taxon>Strongylidae</taxon>
        <taxon>Oesophagostomum</taxon>
    </lineage>
</organism>
<protein>
    <recommendedName>
        <fullName evidence="4">Transcription factor 25</fullName>
    </recommendedName>
</protein>
<feature type="region of interest" description="Disordered" evidence="1">
    <location>
        <begin position="1"/>
        <end position="82"/>
    </location>
</feature>
<dbReference type="GO" id="GO:1990112">
    <property type="term" value="C:RQC complex"/>
    <property type="evidence" value="ECO:0007669"/>
    <property type="project" value="TreeGrafter"/>
</dbReference>
<feature type="non-terminal residue" evidence="2">
    <location>
        <position position="1"/>
    </location>
</feature>
<dbReference type="EMBL" id="KN609935">
    <property type="protein sequence ID" value="KHJ78275.1"/>
    <property type="molecule type" value="Genomic_DNA"/>
</dbReference>
<reference evidence="2 3" key="1">
    <citation type="submission" date="2014-03" db="EMBL/GenBank/DDBJ databases">
        <title>Draft genome of the hookworm Oesophagostomum dentatum.</title>
        <authorList>
            <person name="Mitreva M."/>
        </authorList>
    </citation>
    <scope>NUCLEOTIDE SEQUENCE [LARGE SCALE GENOMIC DNA]</scope>
    <source>
        <strain evidence="2 3">OD-Hann</strain>
    </source>
</reference>
<name>A0A0B1S4Y2_OESDE</name>
<gene>
    <name evidence="2" type="ORF">OESDEN_22105</name>
</gene>
<proteinExistence type="predicted"/>
<sequence>DDGEAVRSGTSDEDAKTPPHNSDVQPESQSVASSTKNEKKTKRKKRRKQKKNDTDELTEDQLLEKFASENQNTPSLLEDEMPLGVDQVLKPDPRLYDAAAELKRALGKAFKDAAPVSSRSHRTFHGAGKIVKQKFNWPPVRNIGLSMELDREEGDVKWFKFIHNSHYEKLERLCWVSEDSFDPGLIEEILVDNPYHLNSLLLLANVFRMQEDITQSCDVIGRFIDFRELNNSFRIGVVIVMAEMLIFAERGIFYCEQSMASTFQPSSFYHRVDYLDYENRAFYLLLHRHMLNCVHKRCFETALNFAKLILTMDPQSKVSSMLVR</sequence>
<dbReference type="OrthoDB" id="205993at2759"/>
<feature type="compositionally biased region" description="Basic residues" evidence="1">
    <location>
        <begin position="39"/>
        <end position="50"/>
    </location>
</feature>
<dbReference type="AlphaFoldDB" id="A0A0B1S4Y2"/>
<dbReference type="InterPro" id="IPR006994">
    <property type="entry name" value="TCF25/Rqc1"/>
</dbReference>